<feature type="region of interest" description="Disordered" evidence="1">
    <location>
        <begin position="114"/>
        <end position="146"/>
    </location>
</feature>
<dbReference type="KEGG" id="sna:Snas_4194"/>
<reference evidence="2 3" key="1">
    <citation type="journal article" date="2009" name="Stand. Genomic Sci.">
        <title>Complete genome sequence of Stackebrandtia nassauensis type strain (LLR-40K-21).</title>
        <authorList>
            <person name="Munk C."/>
            <person name="Lapidus A."/>
            <person name="Copeland A."/>
            <person name="Jando M."/>
            <person name="Mayilraj S."/>
            <person name="Glavina Del Rio T."/>
            <person name="Nolan M."/>
            <person name="Chen F."/>
            <person name="Lucas S."/>
            <person name="Tice H."/>
            <person name="Cheng J.F."/>
            <person name="Han C."/>
            <person name="Detter J.C."/>
            <person name="Bruce D."/>
            <person name="Goodwin L."/>
            <person name="Chain P."/>
            <person name="Pitluck S."/>
            <person name="Goker M."/>
            <person name="Ovchinikova G."/>
            <person name="Pati A."/>
            <person name="Ivanova N."/>
            <person name="Mavromatis K."/>
            <person name="Chen A."/>
            <person name="Palaniappan K."/>
            <person name="Land M."/>
            <person name="Hauser L."/>
            <person name="Chang Y.J."/>
            <person name="Jeffries C.D."/>
            <person name="Bristow J."/>
            <person name="Eisen J.A."/>
            <person name="Markowitz V."/>
            <person name="Hugenholtz P."/>
            <person name="Kyrpides N.C."/>
            <person name="Klenk H.P."/>
        </authorList>
    </citation>
    <scope>NUCLEOTIDE SEQUENCE [LARGE SCALE GENOMIC DNA]</scope>
    <source>
        <strain evidence="3">DSM 44728 / CIP 108903 / NRRL B-16338 / NBRC 102104 / LLR-40K-21</strain>
    </source>
</reference>
<dbReference type="EMBL" id="CP001778">
    <property type="protein sequence ID" value="ADD43844.1"/>
    <property type="molecule type" value="Genomic_DNA"/>
</dbReference>
<organism evidence="2 3">
    <name type="scientific">Stackebrandtia nassauensis (strain DSM 44728 / CIP 108903 / NRRL B-16338 / NBRC 102104 / LLR-40K-21)</name>
    <dbReference type="NCBI Taxonomy" id="446470"/>
    <lineage>
        <taxon>Bacteria</taxon>
        <taxon>Bacillati</taxon>
        <taxon>Actinomycetota</taxon>
        <taxon>Actinomycetes</taxon>
        <taxon>Glycomycetales</taxon>
        <taxon>Glycomycetaceae</taxon>
        <taxon>Stackebrandtia</taxon>
    </lineage>
</organism>
<dbReference type="Proteomes" id="UP000000844">
    <property type="component" value="Chromosome"/>
</dbReference>
<dbReference type="STRING" id="446470.Snas_4194"/>
<keyword evidence="3" id="KW-1185">Reference proteome</keyword>
<name>D3Q2B1_STANL</name>
<gene>
    <name evidence="2" type="ordered locus">Snas_4194</name>
</gene>
<proteinExistence type="predicted"/>
<protein>
    <submittedName>
        <fullName evidence="2">Uncharacterized protein</fullName>
    </submittedName>
</protein>
<evidence type="ECO:0000313" key="3">
    <source>
        <dbReference type="Proteomes" id="UP000000844"/>
    </source>
</evidence>
<dbReference type="OrthoDB" id="3291728at2"/>
<dbReference type="HOGENOM" id="CLU_148707_0_0_11"/>
<sequence length="146" mass="16494">MNDITRKVTGGDLYSLWRVANITLPIVERVYTKQANATHEIDVPDDQKFGRCHPWWATICSELESALFGTSVTFRIAAQGINKAVDEYRYVDGDNAKGLNAVGEELNEILDNPNLHDKEDELTGDELPGRIEAPNWTTPEGWYDRD</sequence>
<accession>D3Q2B1</accession>
<evidence type="ECO:0000256" key="1">
    <source>
        <dbReference type="SAM" id="MobiDB-lite"/>
    </source>
</evidence>
<dbReference type="AlphaFoldDB" id="D3Q2B1"/>
<evidence type="ECO:0000313" key="2">
    <source>
        <dbReference type="EMBL" id="ADD43844.1"/>
    </source>
</evidence>
<dbReference type="RefSeq" id="WP_013019415.1">
    <property type="nucleotide sequence ID" value="NC_013947.1"/>
</dbReference>